<protein>
    <submittedName>
        <fullName evidence="1">Uncharacterized protein</fullName>
    </submittedName>
</protein>
<dbReference type="EMBL" id="DVJS01000030">
    <property type="protein sequence ID" value="HIS96600.1"/>
    <property type="molecule type" value="Genomic_DNA"/>
</dbReference>
<accession>A0A9D1G3D7</accession>
<reference evidence="1" key="1">
    <citation type="submission" date="2020-10" db="EMBL/GenBank/DDBJ databases">
        <authorList>
            <person name="Gilroy R."/>
        </authorList>
    </citation>
    <scope>NUCLEOTIDE SEQUENCE</scope>
    <source>
        <strain evidence="1">ChiHecec3B27-6122</strain>
    </source>
</reference>
<evidence type="ECO:0000313" key="1">
    <source>
        <dbReference type="EMBL" id="HIS96600.1"/>
    </source>
</evidence>
<comment type="caution">
    <text evidence="1">The sequence shown here is derived from an EMBL/GenBank/DDBJ whole genome shotgun (WGS) entry which is preliminary data.</text>
</comment>
<dbReference type="AlphaFoldDB" id="A0A9D1G3D7"/>
<name>A0A9D1G3D7_9FIRM</name>
<evidence type="ECO:0000313" key="2">
    <source>
        <dbReference type="Proteomes" id="UP000886876"/>
    </source>
</evidence>
<gene>
    <name evidence="1" type="ORF">IAD42_01340</name>
</gene>
<reference evidence="1" key="2">
    <citation type="journal article" date="2021" name="PeerJ">
        <title>Extensive microbial diversity within the chicken gut microbiome revealed by metagenomics and culture.</title>
        <authorList>
            <person name="Gilroy R."/>
            <person name="Ravi A."/>
            <person name="Getino M."/>
            <person name="Pursley I."/>
            <person name="Horton D.L."/>
            <person name="Alikhan N.F."/>
            <person name="Baker D."/>
            <person name="Gharbi K."/>
            <person name="Hall N."/>
            <person name="Watson M."/>
            <person name="Adriaenssens E.M."/>
            <person name="Foster-Nyarko E."/>
            <person name="Jarju S."/>
            <person name="Secka A."/>
            <person name="Antonio M."/>
            <person name="Oren A."/>
            <person name="Chaudhuri R.R."/>
            <person name="La Ragione R."/>
            <person name="Hildebrand F."/>
            <person name="Pallen M.J."/>
        </authorList>
    </citation>
    <scope>NUCLEOTIDE SEQUENCE</scope>
    <source>
        <strain evidence="1">ChiHecec3B27-6122</strain>
    </source>
</reference>
<organism evidence="1 2">
    <name type="scientific">Candidatus Scatomorpha pullistercoris</name>
    <dbReference type="NCBI Taxonomy" id="2840929"/>
    <lineage>
        <taxon>Bacteria</taxon>
        <taxon>Bacillati</taxon>
        <taxon>Bacillota</taxon>
        <taxon>Clostridia</taxon>
        <taxon>Eubacteriales</taxon>
        <taxon>Candidatus Scatomorpha</taxon>
    </lineage>
</organism>
<feature type="non-terminal residue" evidence="1">
    <location>
        <position position="151"/>
    </location>
</feature>
<proteinExistence type="predicted"/>
<dbReference type="Proteomes" id="UP000886876">
    <property type="component" value="Unassembled WGS sequence"/>
</dbReference>
<sequence>MKNPITAAIDKKLQKFDPKWQAEHGTGGLRSRFYDKTGIAKYREWRGVHDTMVDYLAWLNNLKSMGIMVASAPLPVLKGMWEYRWMGSYLGTFCFIDRLFEGFRGPELKIAHLNMHAIVQSLTKKIALVLANDRRLGGGPLTDKIVPMDEV</sequence>